<dbReference type="PANTHER" id="PTHR43477">
    <property type="entry name" value="DIHYDROANTICAPSIN 7-DEHYDROGENASE"/>
    <property type="match status" value="1"/>
</dbReference>
<dbReference type="PRINTS" id="PR00080">
    <property type="entry name" value="SDRFAMILY"/>
</dbReference>
<dbReference type="PANTHER" id="PTHR43477:SF4">
    <property type="entry name" value="DEHYDROGENASE_REDUCTASE SDR FAMILY MEMBER 6"/>
    <property type="match status" value="1"/>
</dbReference>
<dbReference type="Proteomes" id="UP000199119">
    <property type="component" value="Unassembled WGS sequence"/>
</dbReference>
<proteinExistence type="inferred from homology"/>
<dbReference type="FunFam" id="3.40.50.720:FF:000084">
    <property type="entry name" value="Short-chain dehydrogenase reductase"/>
    <property type="match status" value="1"/>
</dbReference>
<comment type="similarity">
    <text evidence="1">Belongs to the short-chain dehydrogenases/reductases (SDR) family.</text>
</comment>
<dbReference type="InterPro" id="IPR020904">
    <property type="entry name" value="Sc_DH/Rdtase_CS"/>
</dbReference>
<dbReference type="SUPFAM" id="SSF51735">
    <property type="entry name" value="NAD(P)-binding Rossmann-fold domains"/>
    <property type="match status" value="1"/>
</dbReference>
<evidence type="ECO:0000313" key="4">
    <source>
        <dbReference type="EMBL" id="SFF21969.1"/>
    </source>
</evidence>
<gene>
    <name evidence="4" type="ORF">SAMN04489711_11771</name>
</gene>
<dbReference type="OrthoDB" id="9806974at2"/>
<dbReference type="PRINTS" id="PR00081">
    <property type="entry name" value="GDHRDH"/>
</dbReference>
<accession>A0A1I2GY15</accession>
<organism evidence="4 5">
    <name type="scientific">Paracidovorax wautersii</name>
    <dbReference type="NCBI Taxonomy" id="1177982"/>
    <lineage>
        <taxon>Bacteria</taxon>
        <taxon>Pseudomonadati</taxon>
        <taxon>Pseudomonadota</taxon>
        <taxon>Betaproteobacteria</taxon>
        <taxon>Burkholderiales</taxon>
        <taxon>Comamonadaceae</taxon>
        <taxon>Paracidovorax</taxon>
    </lineage>
</organism>
<name>A0A1I2GY15_9BURK</name>
<dbReference type="Pfam" id="PF13561">
    <property type="entry name" value="adh_short_C2"/>
    <property type="match status" value="1"/>
</dbReference>
<dbReference type="GO" id="GO:0016491">
    <property type="term" value="F:oxidoreductase activity"/>
    <property type="evidence" value="ECO:0007669"/>
    <property type="project" value="UniProtKB-KW"/>
</dbReference>
<evidence type="ECO:0000313" key="5">
    <source>
        <dbReference type="Proteomes" id="UP000199119"/>
    </source>
</evidence>
<keyword evidence="5" id="KW-1185">Reference proteome</keyword>
<evidence type="ECO:0000256" key="2">
    <source>
        <dbReference type="ARBA" id="ARBA00023002"/>
    </source>
</evidence>
<dbReference type="InterPro" id="IPR051122">
    <property type="entry name" value="SDR_DHRS6-like"/>
</dbReference>
<dbReference type="InterPro" id="IPR002347">
    <property type="entry name" value="SDR_fam"/>
</dbReference>
<evidence type="ECO:0000256" key="1">
    <source>
        <dbReference type="ARBA" id="ARBA00006484"/>
    </source>
</evidence>
<protein>
    <submittedName>
        <fullName evidence="4">2-keto-3-deoxy-L-fuconate dehydrogenase</fullName>
    </submittedName>
</protein>
<keyword evidence="2" id="KW-0560">Oxidoreductase</keyword>
<reference evidence="5" key="1">
    <citation type="submission" date="2016-10" db="EMBL/GenBank/DDBJ databases">
        <authorList>
            <person name="Varghese N."/>
            <person name="Submissions S."/>
        </authorList>
    </citation>
    <scope>NUCLEOTIDE SEQUENCE [LARGE SCALE GENOMIC DNA]</scope>
    <source>
        <strain evidence="5">DSM 27981</strain>
    </source>
</reference>
<sequence length="246" mass="25245">MTGRLASKTAVVTAAGQGIGRATALAMAREGAQVWATDISAAALASLEGSAGIRTAVLDVCDRAAIDAFFAGLDAIDVLFNCAGMVHSGTVLQASDDDWAQAMDLNVRSQFWTIRAALPRMLQRGTGSIVNMASVASSVKGLPNRCVYGASKAAVIGLTKSVAMDYVGAGIRCNSISPGTVDTPSLAGRIAAMGDAEAARRQFVARQPMGRLATADEIAPLVVFLASDESSFVTGQNYGIDGGITI</sequence>
<dbReference type="STRING" id="1177982.SAMN04489711_11771"/>
<dbReference type="Gene3D" id="3.40.50.720">
    <property type="entry name" value="NAD(P)-binding Rossmann-like Domain"/>
    <property type="match status" value="1"/>
</dbReference>
<dbReference type="PROSITE" id="PS00061">
    <property type="entry name" value="ADH_SHORT"/>
    <property type="match status" value="1"/>
</dbReference>
<dbReference type="EMBL" id="FONX01000017">
    <property type="protein sequence ID" value="SFF21969.1"/>
    <property type="molecule type" value="Genomic_DNA"/>
</dbReference>
<dbReference type="InterPro" id="IPR036291">
    <property type="entry name" value="NAD(P)-bd_dom_sf"/>
</dbReference>
<dbReference type="AlphaFoldDB" id="A0A1I2GY15"/>
<keyword evidence="3" id="KW-0520">NAD</keyword>
<evidence type="ECO:0000256" key="3">
    <source>
        <dbReference type="ARBA" id="ARBA00023027"/>
    </source>
</evidence>
<dbReference type="RefSeq" id="WP_092941305.1">
    <property type="nucleotide sequence ID" value="NZ_FONX01000017.1"/>
</dbReference>